<keyword evidence="9" id="KW-0807">Transducer</keyword>
<comment type="subcellular location">
    <subcellularLocation>
        <location evidence="1">Cell membrane</location>
        <topology evidence="1">Multi-pass membrane protein</topology>
    </subcellularLocation>
</comment>
<feature type="non-terminal residue" evidence="11">
    <location>
        <position position="1"/>
    </location>
</feature>
<name>A0A653DL55_CALMS</name>
<dbReference type="Proteomes" id="UP000410492">
    <property type="component" value="Unassembled WGS sequence"/>
</dbReference>
<keyword evidence="2" id="KW-1003">Cell membrane</keyword>
<keyword evidence="4 10" id="KW-0812">Transmembrane</keyword>
<keyword evidence="5" id="KW-0552">Olfaction</keyword>
<dbReference type="AlphaFoldDB" id="A0A653DL55"/>
<dbReference type="GO" id="GO:0005549">
    <property type="term" value="F:odorant binding"/>
    <property type="evidence" value="ECO:0007669"/>
    <property type="project" value="InterPro"/>
</dbReference>
<evidence type="ECO:0000256" key="2">
    <source>
        <dbReference type="ARBA" id="ARBA00022475"/>
    </source>
</evidence>
<keyword evidence="8" id="KW-0675">Receptor</keyword>
<dbReference type="Pfam" id="PF02949">
    <property type="entry name" value="7tm_6"/>
    <property type="match status" value="1"/>
</dbReference>
<sequence>VLPFSLLNILFQILTVHIHALKFSFSLKSIVQKNFTMYEMRKDLPFYLPLRVFKIFWFFDLDPNKSQWITSMGKISLLVFLFILDVILPLCHLIKIAIVYDDISNCEDIAALIGSFGFCIACYNTMYNHQHFNKVLRDLTDTTRFGKPTTFDAEMKKCHLLSIILLIYMNVGVTVYGLLSRIETRHGPCMRHQAETSEDLYCTAIYPIWVPFKINKALLFLIQLSTAMEIYNPSGQLCGMLYEEVALLTSHMDFFSSRLKNVFREEKTKKGSQMLEYCAKYHCHIISLGLQVDELHRKVTGHMALFWAVSMGCIANQLFSLYKPIGAVIFLIGYLISLSCFVLSGQTLQTKSEAIAEQLYRIPWYLGSIKEQKIVMFMIMRAQIPLTLSATPFGTYEYALFVTVVKTAYSYLTLLQSTG</sequence>
<proteinExistence type="predicted"/>
<evidence type="ECO:0000256" key="4">
    <source>
        <dbReference type="ARBA" id="ARBA00022692"/>
    </source>
</evidence>
<evidence type="ECO:0000256" key="5">
    <source>
        <dbReference type="ARBA" id="ARBA00022725"/>
    </source>
</evidence>
<dbReference type="InterPro" id="IPR004117">
    <property type="entry name" value="7tm6_olfct_rcpt"/>
</dbReference>
<keyword evidence="7 10" id="KW-0472">Membrane</keyword>
<evidence type="ECO:0000256" key="9">
    <source>
        <dbReference type="ARBA" id="ARBA00023224"/>
    </source>
</evidence>
<evidence type="ECO:0000256" key="8">
    <source>
        <dbReference type="ARBA" id="ARBA00023170"/>
    </source>
</evidence>
<evidence type="ECO:0000256" key="10">
    <source>
        <dbReference type="SAM" id="Phobius"/>
    </source>
</evidence>
<dbReference type="GO" id="GO:0007165">
    <property type="term" value="P:signal transduction"/>
    <property type="evidence" value="ECO:0007669"/>
    <property type="project" value="UniProtKB-KW"/>
</dbReference>
<feature type="transmembrane region" description="Helical" evidence="10">
    <location>
        <begin position="75"/>
        <end position="97"/>
    </location>
</feature>
<dbReference type="PANTHER" id="PTHR21137">
    <property type="entry name" value="ODORANT RECEPTOR"/>
    <property type="match status" value="1"/>
</dbReference>
<gene>
    <name evidence="11" type="ORF">CALMAC_LOCUS17880</name>
</gene>
<dbReference type="PANTHER" id="PTHR21137:SF35">
    <property type="entry name" value="ODORANT RECEPTOR 19A-RELATED"/>
    <property type="match status" value="1"/>
</dbReference>
<protein>
    <recommendedName>
        <fullName evidence="13">Odorant receptor</fullName>
    </recommendedName>
</protein>
<evidence type="ECO:0000256" key="6">
    <source>
        <dbReference type="ARBA" id="ARBA00022989"/>
    </source>
</evidence>
<evidence type="ECO:0000256" key="7">
    <source>
        <dbReference type="ARBA" id="ARBA00023136"/>
    </source>
</evidence>
<accession>A0A653DL55</accession>
<evidence type="ECO:0008006" key="13">
    <source>
        <dbReference type="Google" id="ProtNLM"/>
    </source>
</evidence>
<dbReference type="GO" id="GO:0005886">
    <property type="term" value="C:plasma membrane"/>
    <property type="evidence" value="ECO:0007669"/>
    <property type="project" value="UniProtKB-SubCell"/>
</dbReference>
<evidence type="ECO:0000256" key="1">
    <source>
        <dbReference type="ARBA" id="ARBA00004651"/>
    </source>
</evidence>
<dbReference type="OrthoDB" id="6707955at2759"/>
<keyword evidence="6 10" id="KW-1133">Transmembrane helix</keyword>
<dbReference type="GO" id="GO:0004984">
    <property type="term" value="F:olfactory receptor activity"/>
    <property type="evidence" value="ECO:0007669"/>
    <property type="project" value="InterPro"/>
</dbReference>
<evidence type="ECO:0000313" key="11">
    <source>
        <dbReference type="EMBL" id="VEN60078.1"/>
    </source>
</evidence>
<feature type="transmembrane region" description="Helical" evidence="10">
    <location>
        <begin position="6"/>
        <end position="23"/>
    </location>
</feature>
<dbReference type="EMBL" id="CAACVG010012314">
    <property type="protein sequence ID" value="VEN60078.1"/>
    <property type="molecule type" value="Genomic_DNA"/>
</dbReference>
<keyword evidence="3" id="KW-0716">Sensory transduction</keyword>
<organism evidence="11 12">
    <name type="scientific">Callosobruchus maculatus</name>
    <name type="common">Southern cowpea weevil</name>
    <name type="synonym">Pulse bruchid</name>
    <dbReference type="NCBI Taxonomy" id="64391"/>
    <lineage>
        <taxon>Eukaryota</taxon>
        <taxon>Metazoa</taxon>
        <taxon>Ecdysozoa</taxon>
        <taxon>Arthropoda</taxon>
        <taxon>Hexapoda</taxon>
        <taxon>Insecta</taxon>
        <taxon>Pterygota</taxon>
        <taxon>Neoptera</taxon>
        <taxon>Endopterygota</taxon>
        <taxon>Coleoptera</taxon>
        <taxon>Polyphaga</taxon>
        <taxon>Cucujiformia</taxon>
        <taxon>Chrysomeloidea</taxon>
        <taxon>Chrysomelidae</taxon>
        <taxon>Bruchinae</taxon>
        <taxon>Bruchini</taxon>
        <taxon>Callosobruchus</taxon>
    </lineage>
</organism>
<keyword evidence="12" id="KW-1185">Reference proteome</keyword>
<feature type="transmembrane region" description="Helical" evidence="10">
    <location>
        <begin position="160"/>
        <end position="179"/>
    </location>
</feature>
<feature type="transmembrane region" description="Helical" evidence="10">
    <location>
        <begin position="109"/>
        <end position="127"/>
    </location>
</feature>
<feature type="transmembrane region" description="Helical" evidence="10">
    <location>
        <begin position="299"/>
        <end position="319"/>
    </location>
</feature>
<evidence type="ECO:0000313" key="12">
    <source>
        <dbReference type="Proteomes" id="UP000410492"/>
    </source>
</evidence>
<reference evidence="11 12" key="1">
    <citation type="submission" date="2019-01" db="EMBL/GenBank/DDBJ databases">
        <authorList>
            <person name="Sayadi A."/>
        </authorList>
    </citation>
    <scope>NUCLEOTIDE SEQUENCE [LARGE SCALE GENOMIC DNA]</scope>
</reference>
<evidence type="ECO:0000256" key="3">
    <source>
        <dbReference type="ARBA" id="ARBA00022606"/>
    </source>
</evidence>
<feature type="transmembrane region" description="Helical" evidence="10">
    <location>
        <begin position="325"/>
        <end position="343"/>
    </location>
</feature>